<protein>
    <submittedName>
        <fullName evidence="1">Uncharacterized protein</fullName>
    </submittedName>
</protein>
<accession>A0A0F9CET2</accession>
<dbReference type="PROSITE" id="PS51257">
    <property type="entry name" value="PROKAR_LIPOPROTEIN"/>
    <property type="match status" value="1"/>
</dbReference>
<organism evidence="1">
    <name type="scientific">marine sediment metagenome</name>
    <dbReference type="NCBI Taxonomy" id="412755"/>
    <lineage>
        <taxon>unclassified sequences</taxon>
        <taxon>metagenomes</taxon>
        <taxon>ecological metagenomes</taxon>
    </lineage>
</organism>
<proteinExistence type="predicted"/>
<comment type="caution">
    <text evidence="1">The sequence shown here is derived from an EMBL/GenBank/DDBJ whole genome shotgun (WGS) entry which is preliminary data.</text>
</comment>
<dbReference type="EMBL" id="LAZR01047005">
    <property type="protein sequence ID" value="KKK95216.1"/>
    <property type="molecule type" value="Genomic_DNA"/>
</dbReference>
<reference evidence="1" key="1">
    <citation type="journal article" date="2015" name="Nature">
        <title>Complex archaea that bridge the gap between prokaryotes and eukaryotes.</title>
        <authorList>
            <person name="Spang A."/>
            <person name="Saw J.H."/>
            <person name="Jorgensen S.L."/>
            <person name="Zaremba-Niedzwiedzka K."/>
            <person name="Martijn J."/>
            <person name="Lind A.E."/>
            <person name="van Eijk R."/>
            <person name="Schleper C."/>
            <person name="Guy L."/>
            <person name="Ettema T.J."/>
        </authorList>
    </citation>
    <scope>NUCLEOTIDE SEQUENCE</scope>
</reference>
<sequence length="54" mass="5983">MRLVVIFALLLFLSGCSFICYGRIGAQELRNVELKLESQVADPNIPVDIGLFSL</sequence>
<gene>
    <name evidence="1" type="ORF">LCGC14_2675020</name>
</gene>
<dbReference type="AlphaFoldDB" id="A0A0F9CET2"/>
<evidence type="ECO:0000313" key="1">
    <source>
        <dbReference type="EMBL" id="KKK95216.1"/>
    </source>
</evidence>
<name>A0A0F9CET2_9ZZZZ</name>